<dbReference type="Proteomes" id="UP000557217">
    <property type="component" value="Unassembled WGS sequence"/>
</dbReference>
<keyword evidence="1" id="KW-0963">Cytoplasm</keyword>
<feature type="domain" description="HTH LytTR-type" evidence="7">
    <location>
        <begin position="143"/>
        <end position="243"/>
    </location>
</feature>
<evidence type="ECO:0000256" key="4">
    <source>
        <dbReference type="ARBA" id="ARBA00037164"/>
    </source>
</evidence>
<evidence type="ECO:0000256" key="3">
    <source>
        <dbReference type="ARBA" id="ARBA00023159"/>
    </source>
</evidence>
<keyword evidence="3" id="KW-0010">Activator</keyword>
<dbReference type="AlphaFoldDB" id="A0A840PWD8"/>
<keyword evidence="2" id="KW-0902">Two-component regulatory system</keyword>
<gene>
    <name evidence="8" type="ORF">HNR36_002623</name>
</gene>
<evidence type="ECO:0000259" key="6">
    <source>
        <dbReference type="PROSITE" id="PS50110"/>
    </source>
</evidence>
<comment type="function">
    <text evidence="4">Required for high-level post-exponential phase expression of a series of secreted proteins.</text>
</comment>
<evidence type="ECO:0000256" key="2">
    <source>
        <dbReference type="ARBA" id="ARBA00023012"/>
    </source>
</evidence>
<dbReference type="Pfam" id="PF00072">
    <property type="entry name" value="Response_reg"/>
    <property type="match status" value="1"/>
</dbReference>
<dbReference type="InterPro" id="IPR001789">
    <property type="entry name" value="Sig_transdc_resp-reg_receiver"/>
</dbReference>
<comment type="caution">
    <text evidence="8">The sequence shown here is derived from an EMBL/GenBank/DDBJ whole genome shotgun (WGS) entry which is preliminary data.</text>
</comment>
<evidence type="ECO:0000313" key="8">
    <source>
        <dbReference type="EMBL" id="MBB5150223.1"/>
    </source>
</evidence>
<dbReference type="InterPro" id="IPR011006">
    <property type="entry name" value="CheY-like_superfamily"/>
</dbReference>
<reference evidence="8 9" key="1">
    <citation type="submission" date="2020-08" db="EMBL/GenBank/DDBJ databases">
        <title>Genomic Encyclopedia of Type Strains, Phase IV (KMG-IV): sequencing the most valuable type-strain genomes for metagenomic binning, comparative biology and taxonomic classification.</title>
        <authorList>
            <person name="Goeker M."/>
        </authorList>
    </citation>
    <scope>NUCLEOTIDE SEQUENCE [LARGE SCALE GENOMIC DNA]</scope>
    <source>
        <strain evidence="8 9">DSM 10633</strain>
    </source>
</reference>
<dbReference type="GO" id="GO:0000156">
    <property type="term" value="F:phosphorelay response regulator activity"/>
    <property type="evidence" value="ECO:0007669"/>
    <property type="project" value="InterPro"/>
</dbReference>
<dbReference type="PANTHER" id="PTHR37299:SF3">
    <property type="entry name" value="STAGE 0 SPORULATION PROTEIN A HOMOLOG"/>
    <property type="match status" value="1"/>
</dbReference>
<evidence type="ECO:0000256" key="5">
    <source>
        <dbReference type="PROSITE-ProRule" id="PRU00169"/>
    </source>
</evidence>
<dbReference type="InterPro" id="IPR046947">
    <property type="entry name" value="LytR-like"/>
</dbReference>
<dbReference type="GO" id="GO:0003677">
    <property type="term" value="F:DNA binding"/>
    <property type="evidence" value="ECO:0007669"/>
    <property type="project" value="InterPro"/>
</dbReference>
<organism evidence="8 9">
    <name type="scientific">Ureibacillus thermosphaericus</name>
    <dbReference type="NCBI Taxonomy" id="51173"/>
    <lineage>
        <taxon>Bacteria</taxon>
        <taxon>Bacillati</taxon>
        <taxon>Bacillota</taxon>
        <taxon>Bacilli</taxon>
        <taxon>Bacillales</taxon>
        <taxon>Caryophanaceae</taxon>
        <taxon>Ureibacillus</taxon>
    </lineage>
</organism>
<sequence>MKVIICEDDLEQRQFLQNVIRRYSSFHLPSIEIALCASTPEEVISYIENHSAECYILDIELNSSINGLELARIIRKQDPLATIIFVTTFANKLKLTFKYKVAALDFIIKTSNQQLLANNIIEALTTAYQHYLTLGHNSSTKVLQIKVGENIKNIRYEDIYYFETSSIPHKIRVHSKNGIYEFYGKLKDLEKLDPRFCRSHNSYLINIDYLHEYDVKNKILIMENGHECLVSYRYAKNIVKHLV</sequence>
<name>A0A840PWD8_URETH</name>
<dbReference type="InterPro" id="IPR007492">
    <property type="entry name" value="LytTR_DNA-bd_dom"/>
</dbReference>
<dbReference type="PROSITE" id="PS50930">
    <property type="entry name" value="HTH_LYTTR"/>
    <property type="match status" value="1"/>
</dbReference>
<evidence type="ECO:0000259" key="7">
    <source>
        <dbReference type="PROSITE" id="PS50930"/>
    </source>
</evidence>
<proteinExistence type="predicted"/>
<dbReference type="EMBL" id="JACHGZ010000042">
    <property type="protein sequence ID" value="MBB5150223.1"/>
    <property type="molecule type" value="Genomic_DNA"/>
</dbReference>
<dbReference type="PROSITE" id="PS50110">
    <property type="entry name" value="RESPONSE_REGULATORY"/>
    <property type="match status" value="1"/>
</dbReference>
<dbReference type="Gene3D" id="3.40.50.2300">
    <property type="match status" value="1"/>
</dbReference>
<keyword evidence="5" id="KW-0597">Phosphoprotein</keyword>
<dbReference type="SMART" id="SM00448">
    <property type="entry name" value="REC"/>
    <property type="match status" value="1"/>
</dbReference>
<dbReference type="SMART" id="SM00850">
    <property type="entry name" value="LytTR"/>
    <property type="match status" value="1"/>
</dbReference>
<keyword evidence="9" id="KW-1185">Reference proteome</keyword>
<protein>
    <submittedName>
        <fullName evidence="8">Two-component system response regulator AgrA</fullName>
    </submittedName>
</protein>
<dbReference type="Gene3D" id="2.40.50.1020">
    <property type="entry name" value="LytTr DNA-binding domain"/>
    <property type="match status" value="1"/>
</dbReference>
<feature type="modified residue" description="4-aspartylphosphate" evidence="5">
    <location>
        <position position="58"/>
    </location>
</feature>
<dbReference type="SUPFAM" id="SSF52172">
    <property type="entry name" value="CheY-like"/>
    <property type="match status" value="1"/>
</dbReference>
<evidence type="ECO:0000313" key="9">
    <source>
        <dbReference type="Proteomes" id="UP000557217"/>
    </source>
</evidence>
<dbReference type="Pfam" id="PF04397">
    <property type="entry name" value="LytTR"/>
    <property type="match status" value="1"/>
</dbReference>
<accession>A0A840PWD8</accession>
<dbReference type="RefSeq" id="WP_016839645.1">
    <property type="nucleotide sequence ID" value="NZ_JAAXPW010000023.1"/>
</dbReference>
<evidence type="ECO:0000256" key="1">
    <source>
        <dbReference type="ARBA" id="ARBA00022490"/>
    </source>
</evidence>
<dbReference type="PANTHER" id="PTHR37299">
    <property type="entry name" value="TRANSCRIPTIONAL REGULATOR-RELATED"/>
    <property type="match status" value="1"/>
</dbReference>
<feature type="domain" description="Response regulatory" evidence="6">
    <location>
        <begin position="2"/>
        <end position="124"/>
    </location>
</feature>